<feature type="transmembrane region" description="Helical" evidence="8">
    <location>
        <begin position="126"/>
        <end position="147"/>
    </location>
</feature>
<feature type="transmembrane region" description="Helical" evidence="8">
    <location>
        <begin position="200"/>
        <end position="221"/>
    </location>
</feature>
<evidence type="ECO:0000313" key="11">
    <source>
        <dbReference type="EMBL" id="CAI3945447.1"/>
    </source>
</evidence>
<organism evidence="11 12">
    <name type="scientific">Commensalibacter communis</name>
    <dbReference type="NCBI Taxonomy" id="2972786"/>
    <lineage>
        <taxon>Bacteria</taxon>
        <taxon>Pseudomonadati</taxon>
        <taxon>Pseudomonadota</taxon>
        <taxon>Alphaproteobacteria</taxon>
        <taxon>Acetobacterales</taxon>
        <taxon>Acetobacteraceae</taxon>
    </lineage>
</organism>
<evidence type="ECO:0000256" key="6">
    <source>
        <dbReference type="ARBA" id="ARBA00022989"/>
    </source>
</evidence>
<dbReference type="Proteomes" id="UP001154255">
    <property type="component" value="Unassembled WGS sequence"/>
</dbReference>
<dbReference type="Proteomes" id="UP001154259">
    <property type="component" value="Unassembled WGS sequence"/>
</dbReference>
<dbReference type="Gene3D" id="1.20.1740.10">
    <property type="entry name" value="Amino acid/polyamine transporter I"/>
    <property type="match status" value="1"/>
</dbReference>
<dbReference type="GO" id="GO:0006865">
    <property type="term" value="P:amino acid transport"/>
    <property type="evidence" value="ECO:0007669"/>
    <property type="project" value="UniProtKB-KW"/>
</dbReference>
<dbReference type="GO" id="GO:0005886">
    <property type="term" value="C:plasma membrane"/>
    <property type="evidence" value="ECO:0007669"/>
    <property type="project" value="UniProtKB-SubCell"/>
</dbReference>
<accession>A0A9W4XI34</accession>
<feature type="transmembrane region" description="Helical" evidence="8">
    <location>
        <begin position="159"/>
        <end position="180"/>
    </location>
</feature>
<keyword evidence="7 8" id="KW-0472">Membrane</keyword>
<feature type="transmembrane region" description="Helical" evidence="8">
    <location>
        <begin position="20"/>
        <end position="39"/>
    </location>
</feature>
<evidence type="ECO:0000313" key="12">
    <source>
        <dbReference type="Proteomes" id="UP001154255"/>
    </source>
</evidence>
<feature type="transmembrane region" description="Helical" evidence="8">
    <location>
        <begin position="333"/>
        <end position="354"/>
    </location>
</feature>
<feature type="transmembrane region" description="Helical" evidence="8">
    <location>
        <begin position="407"/>
        <end position="426"/>
    </location>
</feature>
<dbReference type="AlphaFoldDB" id="A0A9W4XI34"/>
<dbReference type="PANTHER" id="PTHR43495:SF2">
    <property type="entry name" value="D-SERINE_D-ALANINE_GLYCINE TRANSPORTER"/>
    <property type="match status" value="1"/>
</dbReference>
<dbReference type="EMBL" id="CAMXCM010000003">
    <property type="protein sequence ID" value="CAI3945447.1"/>
    <property type="molecule type" value="Genomic_DNA"/>
</dbReference>
<dbReference type="PIRSF" id="PIRSF006060">
    <property type="entry name" value="AA_transporter"/>
    <property type="match status" value="1"/>
</dbReference>
<proteinExistence type="predicted"/>
<keyword evidence="13" id="KW-1185">Reference proteome</keyword>
<dbReference type="RefSeq" id="WP_271788526.1">
    <property type="nucleotide sequence ID" value="NZ_CAMXCL010000003.1"/>
</dbReference>
<feature type="transmembrane region" description="Helical" evidence="8">
    <location>
        <begin position="273"/>
        <end position="293"/>
    </location>
</feature>
<reference evidence="11" key="1">
    <citation type="submission" date="2022-10" db="EMBL/GenBank/DDBJ databases">
        <authorList>
            <person name="Botero Cardona J."/>
        </authorList>
    </citation>
    <scope>NUCLEOTIDE SEQUENCE</scope>
    <source>
        <strain evidence="11">LMG 31819</strain>
        <strain evidence="10">R-53529</strain>
    </source>
</reference>
<feature type="transmembrane region" description="Helical" evidence="8">
    <location>
        <begin position="432"/>
        <end position="451"/>
    </location>
</feature>
<gene>
    <name evidence="10" type="ORF">R53529_LOCUS60</name>
    <name evidence="11" type="ORF">R53530_LOCUS1491</name>
</gene>
<dbReference type="FunFam" id="1.20.1740.10:FF:000001">
    <property type="entry name" value="Amino acid permease"/>
    <property type="match status" value="1"/>
</dbReference>
<keyword evidence="3" id="KW-1003">Cell membrane</keyword>
<dbReference type="Pfam" id="PF00324">
    <property type="entry name" value="AA_permease"/>
    <property type="match status" value="1"/>
</dbReference>
<keyword evidence="6 8" id="KW-1133">Transmembrane helix</keyword>
<dbReference type="InterPro" id="IPR004840">
    <property type="entry name" value="Amino_acid_permease_CS"/>
</dbReference>
<evidence type="ECO:0000256" key="3">
    <source>
        <dbReference type="ARBA" id="ARBA00022475"/>
    </source>
</evidence>
<dbReference type="PANTHER" id="PTHR43495">
    <property type="entry name" value="GABA PERMEASE"/>
    <property type="match status" value="1"/>
</dbReference>
<feature type="transmembrane region" description="Helical" evidence="8">
    <location>
        <begin position="366"/>
        <end position="386"/>
    </location>
</feature>
<keyword evidence="2" id="KW-0813">Transport</keyword>
<dbReference type="GO" id="GO:0055085">
    <property type="term" value="P:transmembrane transport"/>
    <property type="evidence" value="ECO:0007669"/>
    <property type="project" value="InterPro"/>
</dbReference>
<comment type="caution">
    <text evidence="11">The sequence shown here is derived from an EMBL/GenBank/DDBJ whole genome shotgun (WGS) entry which is preliminary data.</text>
</comment>
<evidence type="ECO:0000256" key="2">
    <source>
        <dbReference type="ARBA" id="ARBA00022448"/>
    </source>
</evidence>
<comment type="subcellular location">
    <subcellularLocation>
        <location evidence="1">Cell membrane</location>
        <topology evidence="1">Multi-pass membrane protein</topology>
    </subcellularLocation>
</comment>
<evidence type="ECO:0000256" key="8">
    <source>
        <dbReference type="SAM" id="Phobius"/>
    </source>
</evidence>
<feature type="transmembrane region" description="Helical" evidence="8">
    <location>
        <begin position="45"/>
        <end position="64"/>
    </location>
</feature>
<evidence type="ECO:0000313" key="13">
    <source>
        <dbReference type="Proteomes" id="UP001154259"/>
    </source>
</evidence>
<feature type="transmembrane region" description="Helical" evidence="8">
    <location>
        <begin position="242"/>
        <end position="261"/>
    </location>
</feature>
<evidence type="ECO:0000313" key="10">
    <source>
        <dbReference type="EMBL" id="CAI3923058.1"/>
    </source>
</evidence>
<keyword evidence="4 8" id="KW-0812">Transmembrane</keyword>
<evidence type="ECO:0000256" key="7">
    <source>
        <dbReference type="ARBA" id="ARBA00023136"/>
    </source>
</evidence>
<dbReference type="PROSITE" id="PS00218">
    <property type="entry name" value="AMINO_ACID_PERMEASE_1"/>
    <property type="match status" value="1"/>
</dbReference>
<evidence type="ECO:0000256" key="5">
    <source>
        <dbReference type="ARBA" id="ARBA00022970"/>
    </source>
</evidence>
<evidence type="ECO:0000256" key="4">
    <source>
        <dbReference type="ARBA" id="ARBA00022692"/>
    </source>
</evidence>
<sequence length="470" mass="51669">MKQDQNDSLQRNLSNRHIQLIAIGGCIGTGLFLGSGSTIQLAGPSIVLIYMLIGIVVFLVMRALGEILLSNLNYKSFVDFVSDLLGPFAGFLLGWSYWLCWIAVGIADLVAISGYTHMFYPNLPSWIPALVCIALFYTLNSLTVKLFGEMEFWFAIIKIIAICVLIIVGGIFIAIAFKVPSGEVTSISNVLNDGNILPNGFRGFLAGFQSATFAFIGVELIGTVAAESKDPYKNLPKAINNIPLRIIMFYVLSVIVIMAVIPWHRIDPSQSPFIVLFKFAGLSAAAAVVYVVVMTSAASSTNSGIFSSSRMLYGLASLNKAPRFFMKLSKSSVPVNGLVFSCACLLSAVILLAVGNKSIIDTFISVTSVATIITLFTWFLIVFSYIRYRQKYPERHQTSLFKMPGGVFSCWVCMIFIVLTIFTLTLQSTTRVGLYLGLAWFVSLGIGYILIPQEVKKRWKTLLDMTINKN</sequence>
<protein>
    <submittedName>
        <fullName evidence="11">L-asparagine transporter or related permease (AnsP)</fullName>
    </submittedName>
</protein>
<name>A0A9W4XI34_9PROT</name>
<dbReference type="InterPro" id="IPR004841">
    <property type="entry name" value="AA-permease/SLC12A_dom"/>
</dbReference>
<dbReference type="EMBL" id="CAMXCS010000001">
    <property type="protein sequence ID" value="CAI3923058.1"/>
    <property type="molecule type" value="Genomic_DNA"/>
</dbReference>
<feature type="domain" description="Amino acid permease/ SLC12A" evidence="9">
    <location>
        <begin position="17"/>
        <end position="451"/>
    </location>
</feature>
<feature type="transmembrane region" description="Helical" evidence="8">
    <location>
        <begin position="84"/>
        <end position="106"/>
    </location>
</feature>
<evidence type="ECO:0000256" key="1">
    <source>
        <dbReference type="ARBA" id="ARBA00004651"/>
    </source>
</evidence>
<evidence type="ECO:0000259" key="9">
    <source>
        <dbReference type="Pfam" id="PF00324"/>
    </source>
</evidence>
<keyword evidence="5" id="KW-0029">Amino-acid transport</keyword>